<dbReference type="GeneID" id="300580474"/>
<evidence type="ECO:0000313" key="2">
    <source>
        <dbReference type="Proteomes" id="UP001642720"/>
    </source>
</evidence>
<comment type="caution">
    <text evidence="1">The sequence shown here is derived from an EMBL/GenBank/DDBJ whole genome shotgun (WGS) entry which is preliminary data.</text>
</comment>
<keyword evidence="2" id="KW-1185">Reference proteome</keyword>
<sequence>MRRNAAQNAKSKATAAAGTAEMNVVAQHKRIRGLEWYFYLTRPHAGIAYPSNQINIVKIPNTLLAETLIQIGSQRRGYAQGTLHPRQG</sequence>
<accession>A0ABY2GWC5</accession>
<gene>
    <name evidence="1" type="ORF">CCMA1212_008921</name>
</gene>
<protein>
    <submittedName>
        <fullName evidence="1">Uncharacterized protein</fullName>
    </submittedName>
</protein>
<name>A0ABY2GWC5_9HYPO</name>
<dbReference type="RefSeq" id="XP_073555419.1">
    <property type="nucleotide sequence ID" value="XM_073706024.1"/>
</dbReference>
<organism evidence="1 2">
    <name type="scientific">Trichoderma ghanense</name>
    <dbReference type="NCBI Taxonomy" id="65468"/>
    <lineage>
        <taxon>Eukaryota</taxon>
        <taxon>Fungi</taxon>
        <taxon>Dikarya</taxon>
        <taxon>Ascomycota</taxon>
        <taxon>Pezizomycotina</taxon>
        <taxon>Sordariomycetes</taxon>
        <taxon>Hypocreomycetidae</taxon>
        <taxon>Hypocreales</taxon>
        <taxon>Hypocreaceae</taxon>
        <taxon>Trichoderma</taxon>
    </lineage>
</organism>
<dbReference type="EMBL" id="PPTA01000015">
    <property type="protein sequence ID" value="TFA99217.1"/>
    <property type="molecule type" value="Genomic_DNA"/>
</dbReference>
<reference evidence="1 2" key="1">
    <citation type="submission" date="2018-01" db="EMBL/GenBank/DDBJ databases">
        <title>Genome characterization of the sugarcane-associated fungus Trichoderma ghanense CCMA-1212 and their application in lignocelulose bioconversion.</title>
        <authorList>
            <person name="Steindorff A.S."/>
            <person name="Mendes T.D."/>
            <person name="Vilela E.S.D."/>
            <person name="Rodrigues D.S."/>
            <person name="Formighieri E.F."/>
            <person name="Melo I.S."/>
            <person name="Favaro L.C.L."/>
        </authorList>
    </citation>
    <scope>NUCLEOTIDE SEQUENCE [LARGE SCALE GENOMIC DNA]</scope>
    <source>
        <strain evidence="1 2">CCMA-1212</strain>
    </source>
</reference>
<evidence type="ECO:0000313" key="1">
    <source>
        <dbReference type="EMBL" id="TFA99217.1"/>
    </source>
</evidence>
<proteinExistence type="predicted"/>
<dbReference type="Proteomes" id="UP001642720">
    <property type="component" value="Unassembled WGS sequence"/>
</dbReference>